<dbReference type="PANTHER" id="PTHR23322:SF6">
    <property type="entry name" value="UBX DOMAIN-CONTAINING PROTEIN 7"/>
    <property type="match status" value="1"/>
</dbReference>
<proteinExistence type="predicted"/>
<evidence type="ECO:0000313" key="4">
    <source>
        <dbReference type="Proteomes" id="UP000274822"/>
    </source>
</evidence>
<protein>
    <submittedName>
        <fullName evidence="3">Thioredoxin-like protein</fullName>
    </submittedName>
</protein>
<feature type="domain" description="UAS" evidence="2">
    <location>
        <begin position="220"/>
        <end position="329"/>
    </location>
</feature>
<dbReference type="InterPro" id="IPR036249">
    <property type="entry name" value="Thioredoxin-like_sf"/>
</dbReference>
<dbReference type="Gene3D" id="3.40.30.10">
    <property type="entry name" value="Glutaredoxin"/>
    <property type="match status" value="1"/>
</dbReference>
<dbReference type="Gene3D" id="1.10.8.10">
    <property type="entry name" value="DNA helicase RuvA subunit, C-terminal domain"/>
    <property type="match status" value="1"/>
</dbReference>
<dbReference type="InterPro" id="IPR050730">
    <property type="entry name" value="UBX_domain-protein"/>
</dbReference>
<dbReference type="SMART" id="SM00594">
    <property type="entry name" value="UAS"/>
    <property type="match status" value="1"/>
</dbReference>
<dbReference type="GO" id="GO:0043161">
    <property type="term" value="P:proteasome-mediated ubiquitin-dependent protein catabolic process"/>
    <property type="evidence" value="ECO:0007669"/>
    <property type="project" value="TreeGrafter"/>
</dbReference>
<gene>
    <name evidence="3" type="ORF">BC938DRAFT_474535</name>
</gene>
<dbReference type="Pfam" id="PF13899">
    <property type="entry name" value="Thioredoxin_7"/>
    <property type="match status" value="1"/>
</dbReference>
<feature type="region of interest" description="Disordered" evidence="1">
    <location>
        <begin position="95"/>
        <end position="115"/>
    </location>
</feature>
<accession>A0A433QSG3</accession>
<dbReference type="Proteomes" id="UP000274822">
    <property type="component" value="Unassembled WGS sequence"/>
</dbReference>
<sequence>MPVTYNHLIHRPVFQPTLPLTSATTKMDIDHDQADHDQTDDDQTDDIAQFCAITNATAEVAVGYLRASGGKVEMAIQFYLESEIGDPFPSVHSSRPAVHVPSPAPRNISSSFETDEEMARRLTEEDTDRVRAPIAPKREVLFGGGGLAGLPSVSVPALYGNLALPAHSTRSRTGATRIFNQQEAPGSSSSGHEAFRDFAAESASLQGWLADLFRPPFDIMFKDDFDSRFWFDCHALAHYFSFLLPDEQARNKARAEMKWLMVNIQNVTEFACQVMNRDLWSNLPVKELVRENFVFMQYGSESTEGKRYINLYPIDNYPHVAIIDPKTGMWL</sequence>
<evidence type="ECO:0000259" key="2">
    <source>
        <dbReference type="SMART" id="SM00594"/>
    </source>
</evidence>
<dbReference type="CDD" id="cd02958">
    <property type="entry name" value="UAS"/>
    <property type="match status" value="1"/>
</dbReference>
<evidence type="ECO:0000313" key="3">
    <source>
        <dbReference type="EMBL" id="RUS32715.1"/>
    </source>
</evidence>
<dbReference type="PANTHER" id="PTHR23322">
    <property type="entry name" value="FAS-ASSOCIATED PROTEIN"/>
    <property type="match status" value="1"/>
</dbReference>
<evidence type="ECO:0000256" key="1">
    <source>
        <dbReference type="SAM" id="MobiDB-lite"/>
    </source>
</evidence>
<dbReference type="AlphaFoldDB" id="A0A433QSG3"/>
<organism evidence="3 4">
    <name type="scientific">Jimgerdemannia flammicorona</name>
    <dbReference type="NCBI Taxonomy" id="994334"/>
    <lineage>
        <taxon>Eukaryota</taxon>
        <taxon>Fungi</taxon>
        <taxon>Fungi incertae sedis</taxon>
        <taxon>Mucoromycota</taxon>
        <taxon>Mucoromycotina</taxon>
        <taxon>Endogonomycetes</taxon>
        <taxon>Endogonales</taxon>
        <taxon>Endogonaceae</taxon>
        <taxon>Jimgerdemannia</taxon>
    </lineage>
</organism>
<dbReference type="CDD" id="cd14273">
    <property type="entry name" value="UBA_TAP-C_like"/>
    <property type="match status" value="1"/>
</dbReference>
<dbReference type="Pfam" id="PF14555">
    <property type="entry name" value="UBA_4"/>
    <property type="match status" value="1"/>
</dbReference>
<dbReference type="InterPro" id="IPR009060">
    <property type="entry name" value="UBA-like_sf"/>
</dbReference>
<dbReference type="GO" id="GO:0005634">
    <property type="term" value="C:nucleus"/>
    <property type="evidence" value="ECO:0007669"/>
    <property type="project" value="TreeGrafter"/>
</dbReference>
<dbReference type="InterPro" id="IPR006577">
    <property type="entry name" value="UAS"/>
</dbReference>
<keyword evidence="4" id="KW-1185">Reference proteome</keyword>
<dbReference type="SUPFAM" id="SSF52833">
    <property type="entry name" value="Thioredoxin-like"/>
    <property type="match status" value="1"/>
</dbReference>
<name>A0A433QSG3_9FUNG</name>
<dbReference type="SUPFAM" id="SSF46934">
    <property type="entry name" value="UBA-like"/>
    <property type="match status" value="1"/>
</dbReference>
<reference evidence="3 4" key="1">
    <citation type="journal article" date="2018" name="New Phytol.">
        <title>Phylogenomics of Endogonaceae and evolution of mycorrhizas within Mucoromycota.</title>
        <authorList>
            <person name="Chang Y."/>
            <person name="Desiro A."/>
            <person name="Na H."/>
            <person name="Sandor L."/>
            <person name="Lipzen A."/>
            <person name="Clum A."/>
            <person name="Barry K."/>
            <person name="Grigoriev I.V."/>
            <person name="Martin F.M."/>
            <person name="Stajich J.E."/>
            <person name="Smith M.E."/>
            <person name="Bonito G."/>
            <person name="Spatafora J.W."/>
        </authorList>
    </citation>
    <scope>NUCLEOTIDE SEQUENCE [LARGE SCALE GENOMIC DNA]</scope>
    <source>
        <strain evidence="3 4">AD002</strain>
    </source>
</reference>
<dbReference type="GO" id="GO:0043130">
    <property type="term" value="F:ubiquitin binding"/>
    <property type="evidence" value="ECO:0007669"/>
    <property type="project" value="TreeGrafter"/>
</dbReference>
<dbReference type="EMBL" id="RBNJ01001836">
    <property type="protein sequence ID" value="RUS32715.1"/>
    <property type="molecule type" value="Genomic_DNA"/>
</dbReference>
<comment type="caution">
    <text evidence="3">The sequence shown here is derived from an EMBL/GenBank/DDBJ whole genome shotgun (WGS) entry which is preliminary data.</text>
</comment>